<protein>
    <submittedName>
        <fullName evidence="2">Uncharacterized protein</fullName>
    </submittedName>
</protein>
<dbReference type="Proteomes" id="UP000554235">
    <property type="component" value="Unassembled WGS sequence"/>
</dbReference>
<evidence type="ECO:0000313" key="3">
    <source>
        <dbReference type="Proteomes" id="UP000554235"/>
    </source>
</evidence>
<proteinExistence type="predicted"/>
<evidence type="ECO:0000313" key="2">
    <source>
        <dbReference type="EMBL" id="KAF4472480.1"/>
    </source>
</evidence>
<accession>A0A8H4LMS5</accession>
<dbReference type="Gene3D" id="1.10.287.510">
    <property type="entry name" value="Helix hairpin bin"/>
    <property type="match status" value="1"/>
</dbReference>
<feature type="coiled-coil region" evidence="1">
    <location>
        <begin position="54"/>
        <end position="91"/>
    </location>
</feature>
<organism evidence="2 3">
    <name type="scientific">Fusarium albosuccineum</name>
    <dbReference type="NCBI Taxonomy" id="1237068"/>
    <lineage>
        <taxon>Eukaryota</taxon>
        <taxon>Fungi</taxon>
        <taxon>Dikarya</taxon>
        <taxon>Ascomycota</taxon>
        <taxon>Pezizomycotina</taxon>
        <taxon>Sordariomycetes</taxon>
        <taxon>Hypocreomycetidae</taxon>
        <taxon>Hypocreales</taxon>
        <taxon>Nectriaceae</taxon>
        <taxon>Fusarium</taxon>
        <taxon>Fusarium decemcellulare species complex</taxon>
    </lineage>
</organism>
<dbReference type="EMBL" id="JAADYS010000070">
    <property type="protein sequence ID" value="KAF4472480.1"/>
    <property type="molecule type" value="Genomic_DNA"/>
</dbReference>
<reference evidence="2 3" key="1">
    <citation type="submission" date="2020-01" db="EMBL/GenBank/DDBJ databases">
        <title>Identification and distribution of gene clusters putatively required for synthesis of sphingolipid metabolism inhibitors in phylogenetically diverse species of the filamentous fungus Fusarium.</title>
        <authorList>
            <person name="Kim H.-S."/>
            <person name="Busman M."/>
            <person name="Brown D.W."/>
            <person name="Divon H."/>
            <person name="Uhlig S."/>
            <person name="Proctor R.H."/>
        </authorList>
    </citation>
    <scope>NUCLEOTIDE SEQUENCE [LARGE SCALE GENOMIC DNA]</scope>
    <source>
        <strain evidence="2 3">NRRL 20459</strain>
    </source>
</reference>
<keyword evidence="3" id="KW-1185">Reference proteome</keyword>
<name>A0A8H4LMS5_9HYPO</name>
<gene>
    <name evidence="2" type="ORF">FALBO_605</name>
</gene>
<evidence type="ECO:0000256" key="1">
    <source>
        <dbReference type="SAM" id="Coils"/>
    </source>
</evidence>
<keyword evidence="1" id="KW-0175">Coiled coil</keyword>
<dbReference type="AlphaFoldDB" id="A0A8H4LMS5"/>
<comment type="caution">
    <text evidence="2">The sequence shown here is derived from an EMBL/GenBank/DDBJ whole genome shotgun (WGS) entry which is preliminary data.</text>
</comment>
<sequence length="187" mass="20726">MSSPNSTLDPDVETVLNLVDTHVNEPRVAHIIRERLAGAFRKARAQATEAADKLVQTAAESAALEEKRIRLEEQGDALRHQLRELQEATNRLKTLPDSFQDLTRALAKIDNLQADFDKSKHSMIVVADVKQELESKLTDLNKTVTDTAVKITTSILDPLRDMSNQIANRLTGLETLARTEAGPTHVV</sequence>